<evidence type="ECO:0000313" key="1">
    <source>
        <dbReference type="EMBL" id="VEL35915.1"/>
    </source>
</evidence>
<accession>A0A448XG82</accession>
<proteinExistence type="predicted"/>
<protein>
    <recommendedName>
        <fullName evidence="3">Transferrin receptor-like dimerisation domain-containing protein</fullName>
    </recommendedName>
</protein>
<name>A0A448XG82_9PLAT</name>
<gene>
    <name evidence="1" type="ORF">PXEA_LOCUS29355</name>
</gene>
<organism evidence="1 2">
    <name type="scientific">Protopolystoma xenopodis</name>
    <dbReference type="NCBI Taxonomy" id="117903"/>
    <lineage>
        <taxon>Eukaryota</taxon>
        <taxon>Metazoa</taxon>
        <taxon>Spiralia</taxon>
        <taxon>Lophotrochozoa</taxon>
        <taxon>Platyhelminthes</taxon>
        <taxon>Monogenea</taxon>
        <taxon>Polyopisthocotylea</taxon>
        <taxon>Polystomatidea</taxon>
        <taxon>Polystomatidae</taxon>
        <taxon>Protopolystoma</taxon>
    </lineage>
</organism>
<dbReference type="Proteomes" id="UP000784294">
    <property type="component" value="Unassembled WGS sequence"/>
</dbReference>
<dbReference type="AlphaFoldDB" id="A0A448XG82"/>
<keyword evidence="2" id="KW-1185">Reference proteome</keyword>
<reference evidence="1" key="1">
    <citation type="submission" date="2018-11" db="EMBL/GenBank/DDBJ databases">
        <authorList>
            <consortium name="Pathogen Informatics"/>
        </authorList>
    </citation>
    <scope>NUCLEOTIDE SEQUENCE</scope>
</reference>
<sequence>MSVWWGRNRTGLYFPPSELANQIDHLAQTGSASIYQSPADGSVQASIHLGRKIIDHLNSLGSSWSLANDLLSYQVNFAGFNLTTFPAPWVGGNILSSLLSNLDFLQMIRPLSMDLLSRNDANVTASLLHRILELAQLAVAKASQLNNSLSGE</sequence>
<evidence type="ECO:0000313" key="2">
    <source>
        <dbReference type="Proteomes" id="UP000784294"/>
    </source>
</evidence>
<dbReference type="EMBL" id="CAAALY010250978">
    <property type="protein sequence ID" value="VEL35915.1"/>
    <property type="molecule type" value="Genomic_DNA"/>
</dbReference>
<comment type="caution">
    <text evidence="1">The sequence shown here is derived from an EMBL/GenBank/DDBJ whole genome shotgun (WGS) entry which is preliminary data.</text>
</comment>
<evidence type="ECO:0008006" key="3">
    <source>
        <dbReference type="Google" id="ProtNLM"/>
    </source>
</evidence>